<dbReference type="OrthoDB" id="1303802at2759"/>
<comment type="caution">
    <text evidence="5">The sequence shown here is derived from an EMBL/GenBank/DDBJ whole genome shotgun (WGS) entry which is preliminary data.</text>
</comment>
<feature type="repeat" description="PPR" evidence="3">
    <location>
        <begin position="56"/>
        <end position="90"/>
    </location>
</feature>
<dbReference type="PROSITE" id="PS51375">
    <property type="entry name" value="PPR"/>
    <property type="match status" value="2"/>
</dbReference>
<sequence>MGGSFSVLALFFKLGLQPDVTTLNILIRGLGHDNRVDEAASLVHKMQAFREGCKPNVITFGTLIAASCKQGQNDRAIQMLRMMEKNDCKPNVVVYSTIIDSLCKDKLVAKAFNLF</sequence>
<dbReference type="Pfam" id="PF12854">
    <property type="entry name" value="PPR_1"/>
    <property type="match status" value="1"/>
</dbReference>
<dbReference type="Proteomes" id="UP000250321">
    <property type="component" value="Unassembled WGS sequence"/>
</dbReference>
<gene>
    <name evidence="5" type="ORF">Pyn_19187</name>
</gene>
<evidence type="ECO:0000313" key="6">
    <source>
        <dbReference type="Proteomes" id="UP000250321"/>
    </source>
</evidence>
<dbReference type="AlphaFoldDB" id="A0A314ZDF2"/>
<keyword evidence="2" id="KW-0677">Repeat</keyword>
<dbReference type="InterPro" id="IPR002885">
    <property type="entry name" value="PPR_rpt"/>
</dbReference>
<comment type="similarity">
    <text evidence="1">Belongs to the PPR family. P subfamily.</text>
</comment>
<organism evidence="5 6">
    <name type="scientific">Prunus yedoensis var. nudiflora</name>
    <dbReference type="NCBI Taxonomy" id="2094558"/>
    <lineage>
        <taxon>Eukaryota</taxon>
        <taxon>Viridiplantae</taxon>
        <taxon>Streptophyta</taxon>
        <taxon>Embryophyta</taxon>
        <taxon>Tracheophyta</taxon>
        <taxon>Spermatophyta</taxon>
        <taxon>Magnoliopsida</taxon>
        <taxon>eudicotyledons</taxon>
        <taxon>Gunneridae</taxon>
        <taxon>Pentapetalae</taxon>
        <taxon>rosids</taxon>
        <taxon>fabids</taxon>
        <taxon>Rosales</taxon>
        <taxon>Rosaceae</taxon>
        <taxon>Amygdaloideae</taxon>
        <taxon>Amygdaleae</taxon>
        <taxon>Prunus</taxon>
    </lineage>
</organism>
<protein>
    <submittedName>
        <fullName evidence="5">Pentatricopeptide repeat-containing protein</fullName>
    </submittedName>
</protein>
<feature type="chain" id="PRO_5016414039" evidence="4">
    <location>
        <begin position="23"/>
        <end position="115"/>
    </location>
</feature>
<name>A0A314ZDF2_PRUYE</name>
<dbReference type="PANTHER" id="PTHR47447">
    <property type="entry name" value="OS03G0856100 PROTEIN"/>
    <property type="match status" value="1"/>
</dbReference>
<feature type="signal peptide" evidence="4">
    <location>
        <begin position="1"/>
        <end position="22"/>
    </location>
</feature>
<feature type="repeat" description="PPR" evidence="3">
    <location>
        <begin position="19"/>
        <end position="55"/>
    </location>
</feature>
<evidence type="ECO:0000313" key="5">
    <source>
        <dbReference type="EMBL" id="PQQ15238.1"/>
    </source>
</evidence>
<dbReference type="Gene3D" id="1.25.40.10">
    <property type="entry name" value="Tetratricopeptide repeat domain"/>
    <property type="match status" value="2"/>
</dbReference>
<dbReference type="Pfam" id="PF13041">
    <property type="entry name" value="PPR_2"/>
    <property type="match status" value="1"/>
</dbReference>
<keyword evidence="6" id="KW-1185">Reference proteome</keyword>
<accession>A0A314ZDF2</accession>
<proteinExistence type="inferred from homology"/>
<dbReference type="EMBL" id="PJQY01000233">
    <property type="protein sequence ID" value="PQQ15238.1"/>
    <property type="molecule type" value="Genomic_DNA"/>
</dbReference>
<reference evidence="5 6" key="1">
    <citation type="submission" date="2018-02" db="EMBL/GenBank/DDBJ databases">
        <title>Draft genome of wild Prunus yedoensis var. nudiflora.</title>
        <authorList>
            <person name="Baek S."/>
            <person name="Kim J.-H."/>
            <person name="Choi K."/>
            <person name="Kim G.-B."/>
            <person name="Cho A."/>
            <person name="Jang H."/>
            <person name="Shin C.-H."/>
            <person name="Yu H.-J."/>
            <person name="Mun J.-H."/>
        </authorList>
    </citation>
    <scope>NUCLEOTIDE SEQUENCE [LARGE SCALE GENOMIC DNA]</scope>
    <source>
        <strain evidence="6">cv. Jeju island</strain>
        <tissue evidence="5">Leaf</tissue>
    </source>
</reference>
<evidence type="ECO:0000256" key="1">
    <source>
        <dbReference type="ARBA" id="ARBA00007626"/>
    </source>
</evidence>
<dbReference type="PANTHER" id="PTHR47447:SF17">
    <property type="entry name" value="OS12G0638900 PROTEIN"/>
    <property type="match status" value="1"/>
</dbReference>
<dbReference type="NCBIfam" id="TIGR00756">
    <property type="entry name" value="PPR"/>
    <property type="match status" value="3"/>
</dbReference>
<evidence type="ECO:0000256" key="2">
    <source>
        <dbReference type="ARBA" id="ARBA00022737"/>
    </source>
</evidence>
<dbReference type="InterPro" id="IPR011990">
    <property type="entry name" value="TPR-like_helical_dom_sf"/>
</dbReference>
<evidence type="ECO:0000256" key="4">
    <source>
        <dbReference type="SAM" id="SignalP"/>
    </source>
</evidence>
<keyword evidence="4" id="KW-0732">Signal</keyword>
<evidence type="ECO:0000256" key="3">
    <source>
        <dbReference type="PROSITE-ProRule" id="PRU00708"/>
    </source>
</evidence>